<dbReference type="InterPro" id="IPR000182">
    <property type="entry name" value="GNAT_dom"/>
</dbReference>
<dbReference type="InterPro" id="IPR027417">
    <property type="entry name" value="P-loop_NTPase"/>
</dbReference>
<accession>A0ABS3UG38</accession>
<dbReference type="InterPro" id="IPR051531">
    <property type="entry name" value="N-acetyltransferase"/>
</dbReference>
<evidence type="ECO:0000313" key="2">
    <source>
        <dbReference type="EMBL" id="MBO3736728.1"/>
    </source>
</evidence>
<keyword evidence="3" id="KW-1185">Reference proteome</keyword>
<dbReference type="Gene3D" id="3.40.630.30">
    <property type="match status" value="1"/>
</dbReference>
<evidence type="ECO:0000259" key="1">
    <source>
        <dbReference type="Pfam" id="PF13302"/>
    </source>
</evidence>
<protein>
    <submittedName>
        <fullName evidence="2">GNAT family N-acetyltransferase</fullName>
    </submittedName>
</protein>
<dbReference type="SUPFAM" id="SSF52540">
    <property type="entry name" value="P-loop containing nucleoside triphosphate hydrolases"/>
    <property type="match status" value="1"/>
</dbReference>
<dbReference type="EMBL" id="JAGFNS010000002">
    <property type="protein sequence ID" value="MBO3736728.1"/>
    <property type="molecule type" value="Genomic_DNA"/>
</dbReference>
<dbReference type="Pfam" id="PF13671">
    <property type="entry name" value="AAA_33"/>
    <property type="match status" value="1"/>
</dbReference>
<reference evidence="2 3" key="1">
    <citation type="submission" date="2021-03" db="EMBL/GenBank/DDBJ databases">
        <title>Actinoplanes flavus sp. nov., a novel actinomycete isolated from Coconut Palm rhizosphere soil.</title>
        <authorList>
            <person name="Luo X."/>
        </authorList>
    </citation>
    <scope>NUCLEOTIDE SEQUENCE [LARGE SCALE GENOMIC DNA]</scope>
    <source>
        <strain evidence="2 3">NEAU-H7</strain>
    </source>
</reference>
<feature type="domain" description="N-acetyltransferase" evidence="1">
    <location>
        <begin position="2"/>
        <end position="118"/>
    </location>
</feature>
<evidence type="ECO:0000313" key="3">
    <source>
        <dbReference type="Proteomes" id="UP000679690"/>
    </source>
</evidence>
<sequence length="316" mass="35866">MVEMATDVRVRRYIGGPVDETTAIAKAHRKVTAPAWGEFVVVERATSQIAGSGTLARKRGPWELSLQLGHGYWGRGYALETVLLIRDWFFQHTNEDLLIATTQRANEACRRLLQRAGGRFVGTFEQYDRVQERYDFHRHTPPAEATPSAVMERRLPVAYLLVGLTGSGKTTYAKRVLEPAGVIRLSVDERVFARHGRYGVDYPEHTYFEKEGPVLVEVRAELRKLLRDGRDVVIDHGLWRRPDRNDWKAVVASAGGQVRLLYFPVSKHELLRRLNARNTQDHANALLVTAEALDDFYARFDEPDGEDEQVVPVGSF</sequence>
<dbReference type="PANTHER" id="PTHR43792">
    <property type="entry name" value="GNAT FAMILY, PUTATIVE (AFU_ORTHOLOGUE AFUA_3G00765)-RELATED-RELATED"/>
    <property type="match status" value="1"/>
</dbReference>
<dbReference type="Proteomes" id="UP000679690">
    <property type="component" value="Unassembled WGS sequence"/>
</dbReference>
<dbReference type="SUPFAM" id="SSF55729">
    <property type="entry name" value="Acyl-CoA N-acyltransferases (Nat)"/>
    <property type="match status" value="1"/>
</dbReference>
<dbReference type="InterPro" id="IPR016181">
    <property type="entry name" value="Acyl_CoA_acyltransferase"/>
</dbReference>
<comment type="caution">
    <text evidence="2">The sequence shown here is derived from an EMBL/GenBank/DDBJ whole genome shotgun (WGS) entry which is preliminary data.</text>
</comment>
<dbReference type="PANTHER" id="PTHR43792:SF16">
    <property type="entry name" value="N-ACETYLTRANSFERASE DOMAIN-CONTAINING PROTEIN"/>
    <property type="match status" value="1"/>
</dbReference>
<dbReference type="Gene3D" id="3.40.50.300">
    <property type="entry name" value="P-loop containing nucleotide triphosphate hydrolases"/>
    <property type="match status" value="1"/>
</dbReference>
<organism evidence="2 3">
    <name type="scientific">Actinoplanes flavus</name>
    <dbReference type="NCBI Taxonomy" id="2820290"/>
    <lineage>
        <taxon>Bacteria</taxon>
        <taxon>Bacillati</taxon>
        <taxon>Actinomycetota</taxon>
        <taxon>Actinomycetes</taxon>
        <taxon>Micromonosporales</taxon>
        <taxon>Micromonosporaceae</taxon>
        <taxon>Actinoplanes</taxon>
    </lineage>
</organism>
<dbReference type="Pfam" id="PF13302">
    <property type="entry name" value="Acetyltransf_3"/>
    <property type="match status" value="1"/>
</dbReference>
<name>A0ABS3UG38_9ACTN</name>
<gene>
    <name evidence="2" type="ORF">J5X75_04240</name>
</gene>
<proteinExistence type="predicted"/>